<evidence type="ECO:0000256" key="5">
    <source>
        <dbReference type="ARBA" id="ARBA00022723"/>
    </source>
</evidence>
<proteinExistence type="inferred from homology"/>
<dbReference type="GO" id="GO:0051539">
    <property type="term" value="F:4 iron, 4 sulfur cluster binding"/>
    <property type="evidence" value="ECO:0007669"/>
    <property type="project" value="UniProtKB-KW"/>
</dbReference>
<gene>
    <name evidence="9" type="ORF">ALAG00032_LOCUS5621</name>
</gene>
<dbReference type="NCBIfam" id="TIGR00049">
    <property type="entry name" value="iron-sulfur cluster assembly accessory protein"/>
    <property type="match status" value="1"/>
</dbReference>
<keyword evidence="5" id="KW-0479">Metal-binding</keyword>
<dbReference type="GO" id="GO:0051537">
    <property type="term" value="F:2 iron, 2 sulfur cluster binding"/>
    <property type="evidence" value="ECO:0007669"/>
    <property type="project" value="TreeGrafter"/>
</dbReference>
<dbReference type="GO" id="GO:0005506">
    <property type="term" value="F:iron ion binding"/>
    <property type="evidence" value="ECO:0007669"/>
    <property type="project" value="TreeGrafter"/>
</dbReference>
<dbReference type="EMBL" id="HBIJ01007998">
    <property type="protein sequence ID" value="CAE0364879.1"/>
    <property type="molecule type" value="Transcribed_RNA"/>
</dbReference>
<keyword evidence="4" id="KW-0411">Iron-sulfur</keyword>
<dbReference type="PANTHER" id="PTHR43011">
    <property type="entry name" value="IRON-SULFUR CLUSTER ASSEMBLY 2 HOMOLOG, MITOCHONDRIAL"/>
    <property type="match status" value="1"/>
</dbReference>
<dbReference type="GO" id="GO:0016226">
    <property type="term" value="P:iron-sulfur cluster assembly"/>
    <property type="evidence" value="ECO:0007669"/>
    <property type="project" value="InterPro"/>
</dbReference>
<evidence type="ECO:0000256" key="1">
    <source>
        <dbReference type="ARBA" id="ARBA00004173"/>
    </source>
</evidence>
<dbReference type="PANTHER" id="PTHR43011:SF1">
    <property type="entry name" value="IRON-SULFUR CLUSTER ASSEMBLY 2 HOMOLOG, MITOCHONDRIAL"/>
    <property type="match status" value="1"/>
</dbReference>
<keyword evidence="4" id="KW-0004">4Fe-4S</keyword>
<dbReference type="Pfam" id="PF01521">
    <property type="entry name" value="Fe-S_biosyn"/>
    <property type="match status" value="1"/>
</dbReference>
<keyword evidence="7" id="KW-0496">Mitochondrion</keyword>
<organism evidence="9">
    <name type="scientific">Aureoumbra lagunensis</name>
    <dbReference type="NCBI Taxonomy" id="44058"/>
    <lineage>
        <taxon>Eukaryota</taxon>
        <taxon>Sar</taxon>
        <taxon>Stramenopiles</taxon>
        <taxon>Ochrophyta</taxon>
        <taxon>Pelagophyceae</taxon>
        <taxon>Pelagomonadales</taxon>
        <taxon>Aureoumbra</taxon>
    </lineage>
</organism>
<keyword evidence="6" id="KW-0408">Iron</keyword>
<evidence type="ECO:0000256" key="2">
    <source>
        <dbReference type="ARBA" id="ARBA00005151"/>
    </source>
</evidence>
<evidence type="ECO:0000256" key="3">
    <source>
        <dbReference type="ARBA" id="ARBA00006718"/>
    </source>
</evidence>
<protein>
    <recommendedName>
        <fullName evidence="8">Core domain-containing protein</fullName>
    </recommendedName>
</protein>
<sequence>MMFLRRSLAVRVVRRGERFLSDLRLDGLIVTAAAAKRIAVLKTNDGEASRLRLGVDGGGCSGFQYTFTTEAATAKLAEDDSVFSRDGHDVVVDETSLEFVRGATVDYQEEMIRSAFVVINNPNSESACGCGSSFALKNFDSNPAID</sequence>
<dbReference type="InterPro" id="IPR035903">
    <property type="entry name" value="HesB-like_dom_sf"/>
</dbReference>
<evidence type="ECO:0000256" key="6">
    <source>
        <dbReference type="ARBA" id="ARBA00023004"/>
    </source>
</evidence>
<dbReference type="InterPro" id="IPR000361">
    <property type="entry name" value="ATAP_core_dom"/>
</dbReference>
<evidence type="ECO:0000313" key="9">
    <source>
        <dbReference type="EMBL" id="CAE0364879.1"/>
    </source>
</evidence>
<evidence type="ECO:0000259" key="8">
    <source>
        <dbReference type="Pfam" id="PF01521"/>
    </source>
</evidence>
<comment type="subcellular location">
    <subcellularLocation>
        <location evidence="1">Mitochondrion</location>
    </subcellularLocation>
</comment>
<comment type="similarity">
    <text evidence="3">Belongs to the HesB/IscA family.</text>
</comment>
<dbReference type="AlphaFoldDB" id="A0A7S3NJQ0"/>
<dbReference type="InterPro" id="IPR016092">
    <property type="entry name" value="ATAP"/>
</dbReference>
<name>A0A7S3NJQ0_9STRA</name>
<comment type="pathway">
    <text evidence="2">Cofactor biosynthesis; iron-sulfur cluster biosynthesis.</text>
</comment>
<dbReference type="GO" id="GO:0120510">
    <property type="term" value="C:mitochondrial [4Fe-4S] assembly complex"/>
    <property type="evidence" value="ECO:0007669"/>
    <property type="project" value="UniProtKB-ARBA"/>
</dbReference>
<dbReference type="Gene3D" id="2.60.300.12">
    <property type="entry name" value="HesB-like domain"/>
    <property type="match status" value="1"/>
</dbReference>
<dbReference type="SUPFAM" id="SSF89360">
    <property type="entry name" value="HesB-like domain"/>
    <property type="match status" value="1"/>
</dbReference>
<evidence type="ECO:0000256" key="7">
    <source>
        <dbReference type="ARBA" id="ARBA00023128"/>
    </source>
</evidence>
<reference evidence="9" key="1">
    <citation type="submission" date="2021-01" db="EMBL/GenBank/DDBJ databases">
        <authorList>
            <person name="Corre E."/>
            <person name="Pelletier E."/>
            <person name="Niang G."/>
            <person name="Scheremetjew M."/>
            <person name="Finn R."/>
            <person name="Kale V."/>
            <person name="Holt S."/>
            <person name="Cochrane G."/>
            <person name="Meng A."/>
            <person name="Brown T."/>
            <person name="Cohen L."/>
        </authorList>
    </citation>
    <scope>NUCLEOTIDE SEQUENCE</scope>
    <source>
        <strain evidence="9">CCMP1510</strain>
    </source>
</reference>
<feature type="domain" description="Core" evidence="8">
    <location>
        <begin position="29"/>
        <end position="131"/>
    </location>
</feature>
<evidence type="ECO:0000256" key="4">
    <source>
        <dbReference type="ARBA" id="ARBA00022485"/>
    </source>
</evidence>
<accession>A0A7S3NJQ0</accession>
<dbReference type="FunFam" id="2.60.300.12:FF:000006">
    <property type="entry name" value="Iron-sulfur cluster assembly 2 mitochondrial"/>
    <property type="match status" value="1"/>
</dbReference>